<dbReference type="FunFam" id="3.90.1530.30:FF:000001">
    <property type="entry name" value="Chromosome partitioning protein ParB"/>
    <property type="match status" value="1"/>
</dbReference>
<proteinExistence type="inferred from homology"/>
<evidence type="ECO:0000259" key="5">
    <source>
        <dbReference type="SMART" id="SM00470"/>
    </source>
</evidence>
<dbReference type="FunFam" id="1.10.10.2830:FF:000001">
    <property type="entry name" value="Chromosome partitioning protein ParB"/>
    <property type="match status" value="1"/>
</dbReference>
<dbReference type="Pfam" id="PF17762">
    <property type="entry name" value="HTH_ParB"/>
    <property type="match status" value="1"/>
</dbReference>
<dbReference type="Gene3D" id="1.10.10.2830">
    <property type="match status" value="1"/>
</dbReference>
<dbReference type="InterPro" id="IPR041468">
    <property type="entry name" value="HTH_ParB/Spo0J"/>
</dbReference>
<dbReference type="InterPro" id="IPR050336">
    <property type="entry name" value="Chromosome_partition/occlusion"/>
</dbReference>
<keyword evidence="7" id="KW-1185">Reference proteome</keyword>
<dbReference type="PANTHER" id="PTHR33375:SF1">
    <property type="entry name" value="CHROMOSOME-PARTITIONING PROTEIN PARB-RELATED"/>
    <property type="match status" value="1"/>
</dbReference>
<dbReference type="InterPro" id="IPR003115">
    <property type="entry name" value="ParB_N"/>
</dbReference>
<dbReference type="InterPro" id="IPR004437">
    <property type="entry name" value="ParB/RepB/Spo0J"/>
</dbReference>
<evidence type="ECO:0000313" key="6">
    <source>
        <dbReference type="EMBL" id="MPQ43776.1"/>
    </source>
</evidence>
<dbReference type="GO" id="GO:0003677">
    <property type="term" value="F:DNA binding"/>
    <property type="evidence" value="ECO:0007669"/>
    <property type="project" value="UniProtKB-KW"/>
</dbReference>
<comment type="subcellular location">
    <subcellularLocation>
        <location evidence="1">Cytoplasm</location>
        <location evidence="1">Nucleoid</location>
    </subcellularLocation>
</comment>
<feature type="domain" description="ParB-like N-terminal" evidence="5">
    <location>
        <begin position="34"/>
        <end position="123"/>
    </location>
</feature>
<comment type="caution">
    <text evidence="6">The sequence shown here is derived from an EMBL/GenBank/DDBJ whole genome shotgun (WGS) entry which is preliminary data.</text>
</comment>
<organism evidence="6 7">
    <name type="scientific">Clostridium tarantellae</name>
    <dbReference type="NCBI Taxonomy" id="39493"/>
    <lineage>
        <taxon>Bacteria</taxon>
        <taxon>Bacillati</taxon>
        <taxon>Bacillota</taxon>
        <taxon>Clostridia</taxon>
        <taxon>Eubacteriales</taxon>
        <taxon>Clostridiaceae</taxon>
        <taxon>Clostridium</taxon>
    </lineage>
</organism>
<sequence>MAKKFGLGKGLEALIPNDNLEKNNNENSQKNFSINISINNIKANEKQPRKFFDNNKLMELAESLKEHGIIQPLIVKKEEKFYSIIAGERRWRAAKLAGLNEVPVIIMNLSDSNLLQISLIENIQREDLNPIEQALAYQKLLNDYKLTQEELSKKIGKSRTSITNTLRLLNLDYRVKEYIIQGIISEGHGRCLLPLEKEKQYELSQRIIDDSLSVRETEKIVKKIINEFKNKIQVERRKPLNPYYKEVRDRLQEYFSTKVNINSNKNKGKIEIEYYSEEDLQRILDIINM</sequence>
<dbReference type="CDD" id="cd16393">
    <property type="entry name" value="SPO0J_N"/>
    <property type="match status" value="1"/>
</dbReference>
<dbReference type="Gene3D" id="3.90.1530.30">
    <property type="match status" value="1"/>
</dbReference>
<evidence type="ECO:0000256" key="2">
    <source>
        <dbReference type="ARBA" id="ARBA00006295"/>
    </source>
</evidence>
<dbReference type="GO" id="GO:0007059">
    <property type="term" value="P:chromosome segregation"/>
    <property type="evidence" value="ECO:0007669"/>
    <property type="project" value="UniProtKB-KW"/>
</dbReference>
<evidence type="ECO:0000256" key="3">
    <source>
        <dbReference type="ARBA" id="ARBA00022829"/>
    </source>
</evidence>
<dbReference type="PANTHER" id="PTHR33375">
    <property type="entry name" value="CHROMOSOME-PARTITIONING PROTEIN PARB-RELATED"/>
    <property type="match status" value="1"/>
</dbReference>
<dbReference type="SMART" id="SM00470">
    <property type="entry name" value="ParB"/>
    <property type="match status" value="1"/>
</dbReference>
<keyword evidence="4" id="KW-0238">DNA-binding</keyword>
<dbReference type="RefSeq" id="WP_152889598.1">
    <property type="nucleotide sequence ID" value="NZ_WHJC01000104.1"/>
</dbReference>
<dbReference type="SUPFAM" id="SSF109709">
    <property type="entry name" value="KorB DNA-binding domain-like"/>
    <property type="match status" value="1"/>
</dbReference>
<dbReference type="Pfam" id="PF23552">
    <property type="entry name" value="ParB_C"/>
    <property type="match status" value="1"/>
</dbReference>
<name>A0A6I1MJS1_9CLOT</name>
<evidence type="ECO:0000313" key="7">
    <source>
        <dbReference type="Proteomes" id="UP000430345"/>
    </source>
</evidence>
<dbReference type="InterPro" id="IPR057240">
    <property type="entry name" value="ParB_dimer_C"/>
</dbReference>
<dbReference type="SUPFAM" id="SSF110849">
    <property type="entry name" value="ParB/Sulfiredoxin"/>
    <property type="match status" value="1"/>
</dbReference>
<protein>
    <submittedName>
        <fullName evidence="6">ParB/RepB/Spo0J family partition protein</fullName>
    </submittedName>
</protein>
<dbReference type="GO" id="GO:0009295">
    <property type="term" value="C:nucleoid"/>
    <property type="evidence" value="ECO:0007669"/>
    <property type="project" value="UniProtKB-SubCell"/>
</dbReference>
<comment type="similarity">
    <text evidence="2">Belongs to the ParB family.</text>
</comment>
<dbReference type="OrthoDB" id="9802051at2"/>
<dbReference type="GO" id="GO:0005694">
    <property type="term" value="C:chromosome"/>
    <property type="evidence" value="ECO:0007669"/>
    <property type="project" value="TreeGrafter"/>
</dbReference>
<reference evidence="6 7" key="1">
    <citation type="submission" date="2019-10" db="EMBL/GenBank/DDBJ databases">
        <title>The Genome Sequence of Clostridium tarantellae Isolated from Fish Brain.</title>
        <authorList>
            <person name="Bano L."/>
            <person name="Kiel M."/>
            <person name="Sales G."/>
            <person name="Doxey A.C."/>
            <person name="Mansfield M.J."/>
            <person name="Schiavone M."/>
            <person name="Rossetto O."/>
            <person name="Pirazzini M."/>
            <person name="Dobrindt U."/>
            <person name="Montecucco C."/>
        </authorList>
    </citation>
    <scope>NUCLEOTIDE SEQUENCE [LARGE SCALE GENOMIC DNA]</scope>
    <source>
        <strain evidence="6 7">DSM 3997</strain>
    </source>
</reference>
<dbReference type="NCBIfam" id="TIGR00180">
    <property type="entry name" value="parB_part"/>
    <property type="match status" value="1"/>
</dbReference>
<evidence type="ECO:0000256" key="1">
    <source>
        <dbReference type="ARBA" id="ARBA00004453"/>
    </source>
</evidence>
<gene>
    <name evidence="6" type="ORF">GBZ86_08395</name>
</gene>
<dbReference type="EMBL" id="WHJC01000104">
    <property type="protein sequence ID" value="MPQ43776.1"/>
    <property type="molecule type" value="Genomic_DNA"/>
</dbReference>
<dbReference type="AlphaFoldDB" id="A0A6I1MJS1"/>
<dbReference type="Proteomes" id="UP000430345">
    <property type="component" value="Unassembled WGS sequence"/>
</dbReference>
<evidence type="ECO:0000256" key="4">
    <source>
        <dbReference type="ARBA" id="ARBA00023125"/>
    </source>
</evidence>
<keyword evidence="3" id="KW-0159">Chromosome partition</keyword>
<dbReference type="GO" id="GO:0045881">
    <property type="term" value="P:positive regulation of sporulation resulting in formation of a cellular spore"/>
    <property type="evidence" value="ECO:0007669"/>
    <property type="project" value="TreeGrafter"/>
</dbReference>
<dbReference type="InterPro" id="IPR036086">
    <property type="entry name" value="ParB/Sulfiredoxin_sf"/>
</dbReference>
<accession>A0A6I1MJS1</accession>
<dbReference type="Pfam" id="PF02195">
    <property type="entry name" value="ParB_N"/>
    <property type="match status" value="1"/>
</dbReference>